<accession>A0A2S9VAX8</accession>
<keyword evidence="4" id="KW-1185">Reference proteome</keyword>
<proteinExistence type="predicted"/>
<dbReference type="Proteomes" id="UP000238949">
    <property type="component" value="Unassembled WGS sequence"/>
</dbReference>
<sequence>MPRTMLTDDAWEILKVLLKESGRVYNKYEHRNTLEG</sequence>
<name>A0A2S9VAX8_9ALTE</name>
<dbReference type="AlphaFoldDB" id="A0A2S9VAX8"/>
<comment type="caution">
    <text evidence="2">The sequence shown here is derived from an EMBL/GenBank/DDBJ whole genome shotgun (WGS) entry which is preliminary data.</text>
</comment>
<evidence type="ECO:0000313" key="1">
    <source>
        <dbReference type="EMBL" id="PRO73573.1"/>
    </source>
</evidence>
<gene>
    <name evidence="3" type="ORF">C6Y40_05795</name>
    <name evidence="2" type="ORF">C6Y40_10680</name>
    <name evidence="1" type="ORF">C6Y40_10775</name>
</gene>
<evidence type="ECO:0000313" key="4">
    <source>
        <dbReference type="Proteomes" id="UP000238949"/>
    </source>
</evidence>
<reference evidence="4" key="2">
    <citation type="journal article" date="2020" name="Int. J. Syst. Evol. Microbiol.">
        <title>Alteromonas alba sp. nov., a marine bacterium isolated from the seawater of the West Pacific Ocean.</title>
        <authorList>
            <person name="Sun C."/>
            <person name="Wu Y.-H."/>
            <person name="Xamxidin M."/>
            <person name="Cheng H."/>
            <person name="Xu X.-W."/>
        </authorList>
    </citation>
    <scope>NUCLEOTIDE SEQUENCE [LARGE SCALE GENOMIC DNA]</scope>
    <source>
        <strain evidence="4">190</strain>
    </source>
</reference>
<evidence type="ECO:0000313" key="3">
    <source>
        <dbReference type="EMBL" id="PRO74625.1"/>
    </source>
</evidence>
<dbReference type="EMBL" id="PVNP01000104">
    <property type="protein sequence ID" value="PRO73592.1"/>
    <property type="molecule type" value="Genomic_DNA"/>
</dbReference>
<evidence type="ECO:0000313" key="2">
    <source>
        <dbReference type="EMBL" id="PRO73592.1"/>
    </source>
</evidence>
<organism evidence="2 4">
    <name type="scientific">Alteromonas alba</name>
    <dbReference type="NCBI Taxonomy" id="2079529"/>
    <lineage>
        <taxon>Bacteria</taxon>
        <taxon>Pseudomonadati</taxon>
        <taxon>Pseudomonadota</taxon>
        <taxon>Gammaproteobacteria</taxon>
        <taxon>Alteromonadales</taxon>
        <taxon>Alteromonadaceae</taxon>
        <taxon>Alteromonas/Salinimonas group</taxon>
        <taxon>Alteromonas</taxon>
    </lineage>
</organism>
<dbReference type="EMBL" id="PVNP01000047">
    <property type="protein sequence ID" value="PRO74625.1"/>
    <property type="molecule type" value="Genomic_DNA"/>
</dbReference>
<dbReference type="EMBL" id="PVNP01000105">
    <property type="protein sequence ID" value="PRO73573.1"/>
    <property type="molecule type" value="Genomic_DNA"/>
</dbReference>
<protein>
    <submittedName>
        <fullName evidence="2">IS5/IS1182 family transposase</fullName>
    </submittedName>
</protein>
<feature type="non-terminal residue" evidence="2">
    <location>
        <position position="36"/>
    </location>
</feature>
<reference evidence="2" key="1">
    <citation type="journal article" date="2018" name="Int. J. Syst. Evol. Microbiol.">
        <title>Alteromonas alba sp. nov., a marine bacterium isolated from the seawater of the West Pacific Ocean.</title>
        <authorList>
            <person name="Sun C."/>
            <person name="Wu Y.-H."/>
            <person name="Xamxidin M."/>
            <person name="Cheng H."/>
            <person name="Xu X.-W."/>
        </authorList>
    </citation>
    <scope>NUCLEOTIDE SEQUENCE [LARGE SCALE GENOMIC DNA]</scope>
    <source>
        <strain evidence="2">190</strain>
    </source>
</reference>